<proteinExistence type="predicted"/>
<comment type="caution">
    <text evidence="2">The sequence shown here is derived from an EMBL/GenBank/DDBJ whole genome shotgun (WGS) entry which is preliminary data.</text>
</comment>
<dbReference type="Proteomes" id="UP000230833">
    <property type="component" value="Unassembled WGS sequence"/>
</dbReference>
<reference evidence="2 3" key="1">
    <citation type="submission" date="2017-09" db="EMBL/GenBank/DDBJ databases">
        <title>Depth-based differentiation of microbial function through sediment-hosted aquifers and enrichment of novel symbionts in the deep terrestrial subsurface.</title>
        <authorList>
            <person name="Probst A.J."/>
            <person name="Ladd B."/>
            <person name="Jarett J.K."/>
            <person name="Geller-Mcgrath D.E."/>
            <person name="Sieber C.M."/>
            <person name="Emerson J.B."/>
            <person name="Anantharaman K."/>
            <person name="Thomas B.C."/>
            <person name="Malmstrom R."/>
            <person name="Stieglmeier M."/>
            <person name="Klingl A."/>
            <person name="Woyke T."/>
            <person name="Ryan C.M."/>
            <person name="Banfield J.F."/>
        </authorList>
    </citation>
    <scope>NUCLEOTIDE SEQUENCE [LARGE SCALE GENOMIC DNA]</scope>
    <source>
        <strain evidence="2">CG10_big_fil_rev_8_21_14_0_10_45_14</strain>
    </source>
</reference>
<sequence length="284" mass="32280">MSKNASNDSVNIQKPDNPQETFNVKNFYYTGLFAAEMSCSVIKATNNNPKGSHYYAVDFTVSNADVGLLKQVNRVVMRNEGIISPIKGAYNLSARGKRKVGSVLAFMDLYPFIIGDLAIGRVALLKEAYEYLGVYTGHSVHEEKTRVMSKIRNQLKLLKTTGLASKTYRQKRISNDATGYFLAGVLDGDGSFGFKKSGNRKQPFLLVAMKDRKIPYLFKDFLKEGNVRYRVDGVYHYECNKTQALRLICSIFLEKYPLRHRVQRNRLQKLQRILNDYTQSPSNS</sequence>
<accession>A0A2H0RJJ6</accession>
<organism evidence="2 3">
    <name type="scientific">Candidatus Vogelbacteria bacterium CG10_big_fil_rev_8_21_14_0_10_45_14</name>
    <dbReference type="NCBI Taxonomy" id="1975042"/>
    <lineage>
        <taxon>Bacteria</taxon>
        <taxon>Candidatus Vogeliibacteriota</taxon>
    </lineage>
</organism>
<protein>
    <recommendedName>
        <fullName evidence="1">Homing endonuclease LAGLIDADG domain-containing protein</fullName>
    </recommendedName>
</protein>
<dbReference type="PANTHER" id="PTHR36181:SF3">
    <property type="entry name" value="INTRON-ENCODED DNA ENDONUCLEASE AI5 BETA"/>
    <property type="match status" value="1"/>
</dbReference>
<gene>
    <name evidence="2" type="ORF">COV07_03280</name>
</gene>
<dbReference type="InterPro" id="IPR027434">
    <property type="entry name" value="Homing_endonucl"/>
</dbReference>
<dbReference type="PANTHER" id="PTHR36181">
    <property type="entry name" value="INTRON-ENCODED ENDONUCLEASE AI3-RELATED"/>
    <property type="match status" value="1"/>
</dbReference>
<dbReference type="Gene3D" id="3.10.28.10">
    <property type="entry name" value="Homing endonucleases"/>
    <property type="match status" value="1"/>
</dbReference>
<evidence type="ECO:0000313" key="3">
    <source>
        <dbReference type="Proteomes" id="UP000230833"/>
    </source>
</evidence>
<dbReference type="SUPFAM" id="SSF55608">
    <property type="entry name" value="Homing endonucleases"/>
    <property type="match status" value="1"/>
</dbReference>
<dbReference type="InterPro" id="IPR051289">
    <property type="entry name" value="LAGLIDADG_Endonuclease"/>
</dbReference>
<dbReference type="AlphaFoldDB" id="A0A2H0RJJ6"/>
<dbReference type="Pfam" id="PF00961">
    <property type="entry name" value="LAGLIDADG_1"/>
    <property type="match status" value="1"/>
</dbReference>
<name>A0A2H0RJJ6_9BACT</name>
<evidence type="ECO:0000259" key="1">
    <source>
        <dbReference type="Pfam" id="PF00961"/>
    </source>
</evidence>
<dbReference type="GO" id="GO:0004519">
    <property type="term" value="F:endonuclease activity"/>
    <property type="evidence" value="ECO:0007669"/>
    <property type="project" value="InterPro"/>
</dbReference>
<dbReference type="EMBL" id="PCYL01000033">
    <property type="protein sequence ID" value="PIR46663.1"/>
    <property type="molecule type" value="Genomic_DNA"/>
</dbReference>
<dbReference type="InterPro" id="IPR004860">
    <property type="entry name" value="LAGLIDADG_dom"/>
</dbReference>
<feature type="domain" description="Homing endonuclease LAGLIDADG" evidence="1">
    <location>
        <begin position="182"/>
        <end position="259"/>
    </location>
</feature>
<evidence type="ECO:0000313" key="2">
    <source>
        <dbReference type="EMBL" id="PIR46663.1"/>
    </source>
</evidence>